<accession>A0A2A2G8D6</accession>
<dbReference type="InterPro" id="IPR021458">
    <property type="entry name" value="Rv0495c"/>
</dbReference>
<dbReference type="OrthoDB" id="597501at2"/>
<dbReference type="EMBL" id="NSKE01000008">
    <property type="protein sequence ID" value="PAU93430.1"/>
    <property type="molecule type" value="Genomic_DNA"/>
</dbReference>
<evidence type="ECO:0000313" key="3">
    <source>
        <dbReference type="Proteomes" id="UP000218831"/>
    </source>
</evidence>
<keyword evidence="3" id="KW-1185">Reference proteome</keyword>
<proteinExistence type="inferred from homology"/>
<sequence length="196" mass="22461">MFRVQDTILSDDIATARFACDLPKCKGACCVVGDAGAPVADDELPELEQAFELLEDELHPEARKTVKKQGIVQQSKHGLELSCRENEECIFVIYDDGVAYCAIQKAFLEGRIEWEKPISCHLYPIRLKKVEETEYANFEYVNKLCSAACIKGKKEDIYLSEFLKDPLVRRYGKDWYDEFEERCKEMRISNSEAAVL</sequence>
<evidence type="ECO:0000256" key="1">
    <source>
        <dbReference type="ARBA" id="ARBA00093770"/>
    </source>
</evidence>
<comment type="similarity">
    <text evidence="1">Belongs to the Rv0495c family.</text>
</comment>
<dbReference type="AlphaFoldDB" id="A0A2A2G8D6"/>
<organism evidence="2 3">
    <name type="scientific">Fodinibius salipaludis</name>
    <dbReference type="NCBI Taxonomy" id="2032627"/>
    <lineage>
        <taxon>Bacteria</taxon>
        <taxon>Pseudomonadati</taxon>
        <taxon>Balneolota</taxon>
        <taxon>Balneolia</taxon>
        <taxon>Balneolales</taxon>
        <taxon>Balneolaceae</taxon>
        <taxon>Fodinibius</taxon>
    </lineage>
</organism>
<dbReference type="RefSeq" id="WP_095607042.1">
    <property type="nucleotide sequence ID" value="NZ_NSKE01000008.1"/>
</dbReference>
<comment type="caution">
    <text evidence="2">The sequence shown here is derived from an EMBL/GenBank/DDBJ whole genome shotgun (WGS) entry which is preliminary data.</text>
</comment>
<gene>
    <name evidence="2" type="ORF">CK503_11900</name>
</gene>
<evidence type="ECO:0008006" key="4">
    <source>
        <dbReference type="Google" id="ProtNLM"/>
    </source>
</evidence>
<reference evidence="2 3" key="1">
    <citation type="submission" date="2017-08" db="EMBL/GenBank/DDBJ databases">
        <title>Aliifodinibius alkalisoli sp. nov., isolated from saline alkaline soil.</title>
        <authorList>
            <person name="Liu D."/>
            <person name="Zhang G."/>
        </authorList>
    </citation>
    <scope>NUCLEOTIDE SEQUENCE [LARGE SCALE GENOMIC DNA]</scope>
    <source>
        <strain evidence="2 3">WN023</strain>
    </source>
</reference>
<dbReference type="Proteomes" id="UP000218831">
    <property type="component" value="Unassembled WGS sequence"/>
</dbReference>
<protein>
    <recommendedName>
        <fullName evidence="4">DUF3109 domain-containing protein</fullName>
    </recommendedName>
</protein>
<evidence type="ECO:0000313" key="2">
    <source>
        <dbReference type="EMBL" id="PAU93430.1"/>
    </source>
</evidence>
<dbReference type="Pfam" id="PF11307">
    <property type="entry name" value="DUF3109"/>
    <property type="match status" value="1"/>
</dbReference>
<name>A0A2A2G8D6_9BACT</name>